<dbReference type="EMBL" id="QVFV01000001">
    <property type="protein sequence ID" value="RZM82993.1"/>
    <property type="molecule type" value="Genomic_DNA"/>
</dbReference>
<dbReference type="CDD" id="cd00156">
    <property type="entry name" value="REC"/>
    <property type="match status" value="1"/>
</dbReference>
<dbReference type="GO" id="GO:0006171">
    <property type="term" value="P:cAMP biosynthetic process"/>
    <property type="evidence" value="ECO:0007669"/>
    <property type="project" value="UniProtKB-KW"/>
</dbReference>
<evidence type="ECO:0000256" key="4">
    <source>
        <dbReference type="ARBA" id="ARBA00021420"/>
    </source>
</evidence>
<feature type="domain" description="Guanylate cyclase" evidence="23">
    <location>
        <begin position="307"/>
        <end position="434"/>
    </location>
</feature>
<keyword evidence="9" id="KW-0460">Magnesium</keyword>
<evidence type="ECO:0000256" key="14">
    <source>
        <dbReference type="ARBA" id="ARBA00032597"/>
    </source>
</evidence>
<dbReference type="PANTHER" id="PTHR11920">
    <property type="entry name" value="GUANYLYL CYCLASE"/>
    <property type="match status" value="1"/>
</dbReference>
<dbReference type="EC" id="4.6.1.1" evidence="3"/>
<evidence type="ECO:0000256" key="19">
    <source>
        <dbReference type="SAM" id="Coils"/>
    </source>
</evidence>
<dbReference type="PROSITE" id="PS00452">
    <property type="entry name" value="GUANYLATE_CYCLASE_1"/>
    <property type="match status" value="1"/>
</dbReference>
<evidence type="ECO:0000259" key="22">
    <source>
        <dbReference type="PROSITE" id="PS50113"/>
    </source>
</evidence>
<evidence type="ECO:0000256" key="1">
    <source>
        <dbReference type="ARBA" id="ARBA00001593"/>
    </source>
</evidence>
<dbReference type="InterPro" id="IPR001610">
    <property type="entry name" value="PAC"/>
</dbReference>
<evidence type="ECO:0000259" key="21">
    <source>
        <dbReference type="PROSITE" id="PS50112"/>
    </source>
</evidence>
<dbReference type="Pfam" id="PF00211">
    <property type="entry name" value="Guanylate_cyc"/>
    <property type="match status" value="1"/>
</dbReference>
<dbReference type="OrthoDB" id="456159at2"/>
<evidence type="ECO:0000259" key="20">
    <source>
        <dbReference type="PROSITE" id="PS50110"/>
    </source>
</evidence>
<dbReference type="SMART" id="SM00086">
    <property type="entry name" value="PAC"/>
    <property type="match status" value="1"/>
</dbReference>
<dbReference type="Proteomes" id="UP000292459">
    <property type="component" value="Unassembled WGS sequence"/>
</dbReference>
<evidence type="ECO:0000256" key="2">
    <source>
        <dbReference type="ARBA" id="ARBA00004370"/>
    </source>
</evidence>
<dbReference type="InterPro" id="IPR018297">
    <property type="entry name" value="A/G_cyclase_CS"/>
</dbReference>
<evidence type="ECO:0000256" key="7">
    <source>
        <dbReference type="ARBA" id="ARBA00022741"/>
    </source>
</evidence>
<dbReference type="SMART" id="SM00091">
    <property type="entry name" value="PAS"/>
    <property type="match status" value="1"/>
</dbReference>
<comment type="caution">
    <text evidence="17">Lacks conserved residue(s) required for the propagation of feature annotation.</text>
</comment>
<dbReference type="AlphaFoldDB" id="A0A4Q7EHZ9"/>
<evidence type="ECO:0000256" key="15">
    <source>
        <dbReference type="ARBA" id="ARBA00032637"/>
    </source>
</evidence>
<comment type="subcellular location">
    <subcellularLocation>
        <location evidence="2">Membrane</location>
    </subcellularLocation>
</comment>
<protein>
    <recommendedName>
        <fullName evidence="4">Adenylate cyclase</fullName>
        <ecNumber evidence="3">4.6.1.1</ecNumber>
    </recommendedName>
    <alternativeName>
        <fullName evidence="14">ATP pyrophosphate-lyase</fullName>
    </alternativeName>
    <alternativeName>
        <fullName evidence="15">Adenylyl cyclase</fullName>
    </alternativeName>
</protein>
<keyword evidence="11" id="KW-0115">cAMP biosynthesis</keyword>
<evidence type="ECO:0000313" key="25">
    <source>
        <dbReference type="Proteomes" id="UP000292459"/>
    </source>
</evidence>
<organism evidence="24 25">
    <name type="scientific">Leptolyngbya iicbica LK</name>
    <dbReference type="NCBI Taxonomy" id="2294035"/>
    <lineage>
        <taxon>Bacteria</taxon>
        <taxon>Bacillati</taxon>
        <taxon>Cyanobacteriota</taxon>
        <taxon>Cyanophyceae</taxon>
        <taxon>Leptolyngbyales</taxon>
        <taxon>Leptolyngbyaceae</taxon>
        <taxon>Leptolyngbya group</taxon>
        <taxon>Leptolyngbya</taxon>
        <taxon>Leptolyngbya iicbica</taxon>
    </lineage>
</organism>
<evidence type="ECO:0000256" key="10">
    <source>
        <dbReference type="ARBA" id="ARBA00022989"/>
    </source>
</evidence>
<dbReference type="Gene3D" id="3.40.50.2300">
    <property type="match status" value="1"/>
</dbReference>
<feature type="coiled-coil region" evidence="19">
    <location>
        <begin position="127"/>
        <end position="154"/>
    </location>
</feature>
<comment type="subunit">
    <text evidence="16">Homodimer. Can also exist as monomer.</text>
</comment>
<evidence type="ECO:0000259" key="23">
    <source>
        <dbReference type="PROSITE" id="PS50125"/>
    </source>
</evidence>
<dbReference type="CDD" id="cd07302">
    <property type="entry name" value="CHD"/>
    <property type="match status" value="1"/>
</dbReference>
<evidence type="ECO:0000256" key="8">
    <source>
        <dbReference type="ARBA" id="ARBA00022840"/>
    </source>
</evidence>
<sequence>MYRDQLTKTALQQVLDAHYRLEFSQDTAISLDLLKSYEVALILIESSLFVEMGQDFCQQIRAQRWSRDLPIIVVGDRDPQLVATAFAAGAQDYLSLPLLAAEAIARLQARLSDYHRRQQLSQQNRLLLAEVRERKQAEEALQQAEIKYRRIFENATEGIFQTSREGRYISVNPALAEIYGYASPEELMQTITDVGKELYVEPQRRAELVVYLEQFDQIEGSESEVYRQDGSKIWISETIRKVYDEAGNFQYYEGIVHDITEQRQMEMELRQQRQQADRLLGNILPYQIANRLKMGPKSIAENYDSVTVLFADLVQFTAASGEMEAHKLVKLLNEIFSAFDRLAEKYGLEKIKTIGDAYMAAAGLPTPRADHVDAVASMALEMQAAIQHFHRPDGQPFQLRIGISTGPVIAGVIGVRKFAYDLWGDTVNLASRMESTGIPGKIQVTAEVYERLHHLYNLEPRGAVFVKGRGNMESYWLLSRKRAL</sequence>
<keyword evidence="12" id="KW-0472">Membrane</keyword>
<dbReference type="GO" id="GO:0004016">
    <property type="term" value="F:adenylate cyclase activity"/>
    <property type="evidence" value="ECO:0007669"/>
    <property type="project" value="UniProtKB-EC"/>
</dbReference>
<evidence type="ECO:0000256" key="5">
    <source>
        <dbReference type="ARBA" id="ARBA00022692"/>
    </source>
</evidence>
<reference evidence="24 25" key="1">
    <citation type="submission" date="2018-11" db="EMBL/GenBank/DDBJ databases">
        <title>Whole genome sequencing of an environmental sample.</title>
        <authorList>
            <person name="Sarangi A.N."/>
            <person name="Singh D."/>
            <person name="Tripathy S."/>
        </authorList>
    </citation>
    <scope>NUCLEOTIDE SEQUENCE [LARGE SCALE GENOMIC DNA]</scope>
    <source>
        <strain evidence="24 25">Lakshadweep</strain>
    </source>
</reference>
<evidence type="ECO:0000256" key="6">
    <source>
        <dbReference type="ARBA" id="ARBA00022723"/>
    </source>
</evidence>
<comment type="catalytic activity">
    <reaction evidence="1">
        <text>ATP = 3',5'-cyclic AMP + diphosphate</text>
        <dbReference type="Rhea" id="RHEA:15389"/>
        <dbReference type="ChEBI" id="CHEBI:30616"/>
        <dbReference type="ChEBI" id="CHEBI:33019"/>
        <dbReference type="ChEBI" id="CHEBI:58165"/>
        <dbReference type="EC" id="4.6.1.1"/>
    </reaction>
</comment>
<feature type="domain" description="PAS" evidence="21">
    <location>
        <begin position="144"/>
        <end position="185"/>
    </location>
</feature>
<dbReference type="NCBIfam" id="TIGR00229">
    <property type="entry name" value="sensory_box"/>
    <property type="match status" value="1"/>
</dbReference>
<feature type="domain" description="Response regulatory" evidence="20">
    <location>
        <begin position="1"/>
        <end position="111"/>
    </location>
</feature>
<dbReference type="GO" id="GO:0005524">
    <property type="term" value="F:ATP binding"/>
    <property type="evidence" value="ECO:0007669"/>
    <property type="project" value="UniProtKB-KW"/>
</dbReference>
<comment type="caution">
    <text evidence="24">The sequence shown here is derived from an EMBL/GenBank/DDBJ whole genome shotgun (WGS) entry which is preliminary data.</text>
</comment>
<dbReference type="InterPro" id="IPR050401">
    <property type="entry name" value="Cyclic_nucleotide_synthase"/>
</dbReference>
<dbReference type="GO" id="GO:0046872">
    <property type="term" value="F:metal ion binding"/>
    <property type="evidence" value="ECO:0007669"/>
    <property type="project" value="UniProtKB-KW"/>
</dbReference>
<dbReference type="InterPro" id="IPR001054">
    <property type="entry name" value="A/G_cyclase"/>
</dbReference>
<dbReference type="PROSITE" id="PS50110">
    <property type="entry name" value="RESPONSE_REGULATORY"/>
    <property type="match status" value="1"/>
</dbReference>
<dbReference type="GO" id="GO:0005886">
    <property type="term" value="C:plasma membrane"/>
    <property type="evidence" value="ECO:0007669"/>
    <property type="project" value="UniProtKB-ARBA"/>
</dbReference>
<dbReference type="InterPro" id="IPR011006">
    <property type="entry name" value="CheY-like_superfamily"/>
</dbReference>
<feature type="domain" description="PAC" evidence="22">
    <location>
        <begin position="219"/>
        <end position="271"/>
    </location>
</feature>
<dbReference type="CDD" id="cd00130">
    <property type="entry name" value="PAS"/>
    <property type="match status" value="1"/>
</dbReference>
<dbReference type="InterPro" id="IPR001789">
    <property type="entry name" value="Sig_transdc_resp-reg_receiver"/>
</dbReference>
<evidence type="ECO:0000313" key="24">
    <source>
        <dbReference type="EMBL" id="RZM82993.1"/>
    </source>
</evidence>
<dbReference type="SUPFAM" id="SSF52172">
    <property type="entry name" value="CheY-like"/>
    <property type="match status" value="1"/>
</dbReference>
<dbReference type="PROSITE" id="PS50113">
    <property type="entry name" value="PAC"/>
    <property type="match status" value="1"/>
</dbReference>
<evidence type="ECO:0000256" key="13">
    <source>
        <dbReference type="ARBA" id="ARBA00023239"/>
    </source>
</evidence>
<evidence type="ECO:0000256" key="12">
    <source>
        <dbReference type="ARBA" id="ARBA00023136"/>
    </source>
</evidence>
<evidence type="ECO:0000256" key="9">
    <source>
        <dbReference type="ARBA" id="ARBA00022842"/>
    </source>
</evidence>
<keyword evidence="19" id="KW-0175">Coiled coil</keyword>
<dbReference type="SMART" id="SM00044">
    <property type="entry name" value="CYCc"/>
    <property type="match status" value="1"/>
</dbReference>
<keyword evidence="13 18" id="KW-0456">Lyase</keyword>
<evidence type="ECO:0000256" key="3">
    <source>
        <dbReference type="ARBA" id="ARBA00012201"/>
    </source>
</evidence>
<dbReference type="PROSITE" id="PS50112">
    <property type="entry name" value="PAS"/>
    <property type="match status" value="1"/>
</dbReference>
<dbReference type="InterPro" id="IPR000014">
    <property type="entry name" value="PAS"/>
</dbReference>
<keyword evidence="10" id="KW-1133">Transmembrane helix</keyword>
<dbReference type="GO" id="GO:0000160">
    <property type="term" value="P:phosphorelay signal transduction system"/>
    <property type="evidence" value="ECO:0007669"/>
    <property type="project" value="InterPro"/>
</dbReference>
<keyword evidence="5" id="KW-0812">Transmembrane</keyword>
<dbReference type="SUPFAM" id="SSF55073">
    <property type="entry name" value="Nucleotide cyclase"/>
    <property type="match status" value="1"/>
</dbReference>
<evidence type="ECO:0000256" key="17">
    <source>
        <dbReference type="PROSITE-ProRule" id="PRU00169"/>
    </source>
</evidence>
<comment type="similarity">
    <text evidence="18">Belongs to the adenylyl cyclase class-4/guanylyl cyclase family.</text>
</comment>
<dbReference type="FunFam" id="3.30.70.1230:FF:000033">
    <property type="entry name" value="Adenylate cyclase"/>
    <property type="match status" value="1"/>
</dbReference>
<dbReference type="PROSITE" id="PS50125">
    <property type="entry name" value="GUANYLATE_CYCLASE_2"/>
    <property type="match status" value="1"/>
</dbReference>
<gene>
    <name evidence="24" type="ORF">DYY88_01570</name>
</gene>
<keyword evidence="25" id="KW-1185">Reference proteome</keyword>
<dbReference type="PANTHER" id="PTHR11920:SF335">
    <property type="entry name" value="GUANYLATE CYCLASE"/>
    <property type="match status" value="1"/>
</dbReference>
<accession>A0A4Q7EHZ9</accession>
<dbReference type="Gene3D" id="3.30.450.20">
    <property type="entry name" value="PAS domain"/>
    <property type="match status" value="1"/>
</dbReference>
<evidence type="ECO:0000256" key="18">
    <source>
        <dbReference type="RuleBase" id="RU000405"/>
    </source>
</evidence>
<evidence type="ECO:0000256" key="16">
    <source>
        <dbReference type="ARBA" id="ARBA00064436"/>
    </source>
</evidence>
<dbReference type="InterPro" id="IPR035965">
    <property type="entry name" value="PAS-like_dom_sf"/>
</dbReference>
<keyword evidence="7" id="KW-0547">Nucleotide-binding</keyword>
<dbReference type="InterPro" id="IPR029787">
    <property type="entry name" value="Nucleotide_cyclase"/>
</dbReference>
<dbReference type="InterPro" id="IPR000700">
    <property type="entry name" value="PAS-assoc_C"/>
</dbReference>
<keyword evidence="8" id="KW-0067">ATP-binding</keyword>
<keyword evidence="6" id="KW-0479">Metal-binding</keyword>
<name>A0A4Q7EHZ9_9CYAN</name>
<dbReference type="SUPFAM" id="SSF55785">
    <property type="entry name" value="PYP-like sensor domain (PAS domain)"/>
    <property type="match status" value="1"/>
</dbReference>
<evidence type="ECO:0000256" key="11">
    <source>
        <dbReference type="ARBA" id="ARBA00022998"/>
    </source>
</evidence>
<dbReference type="Pfam" id="PF13426">
    <property type="entry name" value="PAS_9"/>
    <property type="match status" value="1"/>
</dbReference>
<dbReference type="Gene3D" id="3.30.70.1230">
    <property type="entry name" value="Nucleotide cyclase"/>
    <property type="match status" value="1"/>
</dbReference>
<proteinExistence type="inferred from homology"/>